<organism evidence="5 6">
    <name type="scientific">Pedobacter boryungensis</name>
    <dbReference type="NCBI Taxonomy" id="869962"/>
    <lineage>
        <taxon>Bacteria</taxon>
        <taxon>Pseudomonadati</taxon>
        <taxon>Bacteroidota</taxon>
        <taxon>Sphingobacteriia</taxon>
        <taxon>Sphingobacteriales</taxon>
        <taxon>Sphingobacteriaceae</taxon>
        <taxon>Pedobacter</taxon>
    </lineage>
</organism>
<dbReference type="InterPro" id="IPR014710">
    <property type="entry name" value="RmlC-like_jellyroll"/>
</dbReference>
<comment type="caution">
    <text evidence="5">The sequence shown here is derived from an EMBL/GenBank/DDBJ whole genome shotgun (WGS) entry which is preliminary data.</text>
</comment>
<name>A0ABX2DAZ2_9SPHI</name>
<dbReference type="SUPFAM" id="SSF51182">
    <property type="entry name" value="RmlC-like cupins"/>
    <property type="match status" value="1"/>
</dbReference>
<reference evidence="5 6" key="1">
    <citation type="submission" date="2020-05" db="EMBL/GenBank/DDBJ databases">
        <title>Description of Pedobacter foliorum sp. nov.</title>
        <authorList>
            <person name="Qi S."/>
            <person name="Carlier A."/>
            <person name="Cnockaert M."/>
            <person name="Vandamme P."/>
        </authorList>
    </citation>
    <scope>NUCLEOTIDE SEQUENCE [LARGE SCALE GENOMIC DNA]</scope>
    <source>
        <strain evidence="5 6">LMG 31300</strain>
    </source>
</reference>
<dbReference type="PANTHER" id="PTHR43280:SF2">
    <property type="entry name" value="HTH-TYPE TRANSCRIPTIONAL REGULATOR EXSA"/>
    <property type="match status" value="1"/>
</dbReference>
<dbReference type="EMBL" id="JABMKV010000001">
    <property type="protein sequence ID" value="NQX30364.1"/>
    <property type="molecule type" value="Genomic_DNA"/>
</dbReference>
<evidence type="ECO:0000313" key="6">
    <source>
        <dbReference type="Proteomes" id="UP000762110"/>
    </source>
</evidence>
<dbReference type="SMART" id="SM00342">
    <property type="entry name" value="HTH_ARAC"/>
    <property type="match status" value="1"/>
</dbReference>
<dbReference type="Pfam" id="PF12833">
    <property type="entry name" value="HTH_18"/>
    <property type="match status" value="1"/>
</dbReference>
<dbReference type="InterPro" id="IPR009057">
    <property type="entry name" value="Homeodomain-like_sf"/>
</dbReference>
<evidence type="ECO:0000256" key="1">
    <source>
        <dbReference type="ARBA" id="ARBA00023015"/>
    </source>
</evidence>
<dbReference type="PROSITE" id="PS01124">
    <property type="entry name" value="HTH_ARAC_FAMILY_2"/>
    <property type="match status" value="1"/>
</dbReference>
<accession>A0ABX2DAZ2</accession>
<dbReference type="InterPro" id="IPR003313">
    <property type="entry name" value="AraC-bd"/>
</dbReference>
<sequence>MKVLQFTIPVAHDRTIIVQEDNMAHFYPYLHRHKEAQLIWIKEGEGTLVVDNNMHAFRKNDIYLLGANQPHLFKSNPEYFEEGSDLKIQALMIFFDPNGKLAPILALPEMQLLLSFLQQKQSGYKIPESHTESIIQRMLSVQYAKNQEVIIKFLDLLQTLYQIGNQGETLSTAKMASFSESEGIRIGNIFNYLMQHYERQISLEEVAAEAHMTPQAFCRYFKRHTRQTFVSFLNELRINEACKKLTSGKFENIATVVYTCGFNSVTNFNRVFKSVKGEAPKTYLNHYFKNLKV</sequence>
<evidence type="ECO:0000259" key="4">
    <source>
        <dbReference type="PROSITE" id="PS01124"/>
    </source>
</evidence>
<dbReference type="Gene3D" id="1.10.10.60">
    <property type="entry name" value="Homeodomain-like"/>
    <property type="match status" value="2"/>
</dbReference>
<proteinExistence type="predicted"/>
<keyword evidence="1" id="KW-0805">Transcription regulation</keyword>
<dbReference type="SUPFAM" id="SSF46689">
    <property type="entry name" value="Homeodomain-like"/>
    <property type="match status" value="2"/>
</dbReference>
<dbReference type="RefSeq" id="WP_173268559.1">
    <property type="nucleotide sequence ID" value="NZ_JABMKV010000001.1"/>
</dbReference>
<evidence type="ECO:0000256" key="2">
    <source>
        <dbReference type="ARBA" id="ARBA00023125"/>
    </source>
</evidence>
<keyword evidence="3" id="KW-0804">Transcription</keyword>
<keyword evidence="2" id="KW-0238">DNA-binding</keyword>
<gene>
    <name evidence="5" type="ORF">HQN85_01395</name>
</gene>
<evidence type="ECO:0000256" key="3">
    <source>
        <dbReference type="ARBA" id="ARBA00023163"/>
    </source>
</evidence>
<dbReference type="InterPro" id="IPR018060">
    <property type="entry name" value="HTH_AraC"/>
</dbReference>
<dbReference type="Proteomes" id="UP000762110">
    <property type="component" value="Unassembled WGS sequence"/>
</dbReference>
<dbReference type="Pfam" id="PF02311">
    <property type="entry name" value="AraC_binding"/>
    <property type="match status" value="1"/>
</dbReference>
<dbReference type="InterPro" id="IPR011051">
    <property type="entry name" value="RmlC_Cupin_sf"/>
</dbReference>
<keyword evidence="6" id="KW-1185">Reference proteome</keyword>
<dbReference type="PANTHER" id="PTHR43280">
    <property type="entry name" value="ARAC-FAMILY TRANSCRIPTIONAL REGULATOR"/>
    <property type="match status" value="1"/>
</dbReference>
<feature type="domain" description="HTH araC/xylS-type" evidence="4">
    <location>
        <begin position="187"/>
        <end position="286"/>
    </location>
</feature>
<protein>
    <submittedName>
        <fullName evidence="5">Helix-turn-helix transcriptional regulator</fullName>
    </submittedName>
</protein>
<dbReference type="Gene3D" id="2.60.120.10">
    <property type="entry name" value="Jelly Rolls"/>
    <property type="match status" value="1"/>
</dbReference>
<evidence type="ECO:0000313" key="5">
    <source>
        <dbReference type="EMBL" id="NQX30364.1"/>
    </source>
</evidence>